<accession>A0A517KWR1</accession>
<dbReference type="OrthoDB" id="10251242at2759"/>
<dbReference type="STRING" id="50376.A0A517KWR1"/>
<evidence type="ECO:0000256" key="1">
    <source>
        <dbReference type="ARBA" id="ARBA00022603"/>
    </source>
</evidence>
<dbReference type="InterPro" id="IPR002935">
    <property type="entry name" value="SAM_O-MeTrfase"/>
</dbReference>
<dbReference type="PANTHER" id="PTHR10509">
    <property type="entry name" value="O-METHYLTRANSFERASE-RELATED"/>
    <property type="match status" value="1"/>
</dbReference>
<organism evidence="5 6">
    <name type="scientific">Venturia effusa</name>
    <dbReference type="NCBI Taxonomy" id="50376"/>
    <lineage>
        <taxon>Eukaryota</taxon>
        <taxon>Fungi</taxon>
        <taxon>Dikarya</taxon>
        <taxon>Ascomycota</taxon>
        <taxon>Pezizomycotina</taxon>
        <taxon>Dothideomycetes</taxon>
        <taxon>Pleosporomycetidae</taxon>
        <taxon>Venturiales</taxon>
        <taxon>Venturiaceae</taxon>
        <taxon>Venturia</taxon>
    </lineage>
</organism>
<evidence type="ECO:0000256" key="4">
    <source>
        <dbReference type="ARBA" id="ARBA00023453"/>
    </source>
</evidence>
<dbReference type="InterPro" id="IPR029063">
    <property type="entry name" value="SAM-dependent_MTases_sf"/>
</dbReference>
<dbReference type="Pfam" id="PF01596">
    <property type="entry name" value="Methyltransf_3"/>
    <property type="match status" value="1"/>
</dbReference>
<gene>
    <name evidence="5" type="ORF">FKW77_007108</name>
</gene>
<comment type="similarity">
    <text evidence="4">Belongs to the class I-like SAM-binding methyltransferase superfamily. Cation-dependent O-methyltransferase family.</text>
</comment>
<evidence type="ECO:0000256" key="3">
    <source>
        <dbReference type="ARBA" id="ARBA00022691"/>
    </source>
</evidence>
<dbReference type="GO" id="GO:0008171">
    <property type="term" value="F:O-methyltransferase activity"/>
    <property type="evidence" value="ECO:0007669"/>
    <property type="project" value="InterPro"/>
</dbReference>
<dbReference type="AlphaFoldDB" id="A0A517KWR1"/>
<reference evidence="5 6" key="1">
    <citation type="submission" date="2019-07" db="EMBL/GenBank/DDBJ databases">
        <title>Finished genome of Venturia effusa.</title>
        <authorList>
            <person name="Young C.A."/>
            <person name="Cox M.P."/>
            <person name="Ganley A.R.D."/>
            <person name="David W.J."/>
        </authorList>
    </citation>
    <scope>NUCLEOTIDE SEQUENCE [LARGE SCALE GENOMIC DNA]</scope>
    <source>
        <strain evidence="6">albino</strain>
    </source>
</reference>
<dbReference type="CDD" id="cd02440">
    <property type="entry name" value="AdoMet_MTases"/>
    <property type="match status" value="1"/>
</dbReference>
<dbReference type="PANTHER" id="PTHR10509:SF14">
    <property type="entry name" value="CAFFEOYL-COA O-METHYLTRANSFERASE 3-RELATED"/>
    <property type="match status" value="1"/>
</dbReference>
<name>A0A517KWR1_9PEZI</name>
<sequence length="248" mass="27519">MKENYTELYPNEQVATAVGDYAFKHSTPLPSHITKYHELGSTHEQSDYMISPFQAQFQMWFAKAFGAKRILEIGTFIGFSTMAWSSAVGAGGHVTALEYSPDYAKLAEEAWAKEGIENCELMIGDAAESLRKLATGSQEAYDLIFIDADKISYPKYLELILEHSKGAGTRILKKGGIIVADNILRRGIIADASDANPWSKNLNKNGGLWKEGDLEAIDTFNKKLVEDKRLDTFLLPLFDGLGMARLLD</sequence>
<dbReference type="EMBL" id="CP042185">
    <property type="protein sequence ID" value="QDS67813.1"/>
    <property type="molecule type" value="Genomic_DNA"/>
</dbReference>
<evidence type="ECO:0000313" key="6">
    <source>
        <dbReference type="Proteomes" id="UP000316270"/>
    </source>
</evidence>
<dbReference type="Proteomes" id="UP000316270">
    <property type="component" value="Chromosome 1"/>
</dbReference>
<keyword evidence="6" id="KW-1185">Reference proteome</keyword>
<keyword evidence="1" id="KW-0489">Methyltransferase</keyword>
<dbReference type="Gene3D" id="3.40.50.150">
    <property type="entry name" value="Vaccinia Virus protein VP39"/>
    <property type="match status" value="1"/>
</dbReference>
<protein>
    <recommendedName>
        <fullName evidence="7">O-methyltransferase domain-containing protein</fullName>
    </recommendedName>
</protein>
<evidence type="ECO:0008006" key="7">
    <source>
        <dbReference type="Google" id="ProtNLM"/>
    </source>
</evidence>
<dbReference type="PROSITE" id="PS51682">
    <property type="entry name" value="SAM_OMT_I"/>
    <property type="match status" value="1"/>
</dbReference>
<dbReference type="GO" id="GO:0008757">
    <property type="term" value="F:S-adenosylmethionine-dependent methyltransferase activity"/>
    <property type="evidence" value="ECO:0007669"/>
    <property type="project" value="TreeGrafter"/>
</dbReference>
<evidence type="ECO:0000313" key="5">
    <source>
        <dbReference type="EMBL" id="QDS67813.1"/>
    </source>
</evidence>
<evidence type="ECO:0000256" key="2">
    <source>
        <dbReference type="ARBA" id="ARBA00022679"/>
    </source>
</evidence>
<proteinExistence type="inferred from homology"/>
<dbReference type="GO" id="GO:0032259">
    <property type="term" value="P:methylation"/>
    <property type="evidence" value="ECO:0007669"/>
    <property type="project" value="UniProtKB-KW"/>
</dbReference>
<dbReference type="InterPro" id="IPR050362">
    <property type="entry name" value="Cation-dep_OMT"/>
</dbReference>
<keyword evidence="2" id="KW-0808">Transferase</keyword>
<keyword evidence="3" id="KW-0949">S-adenosyl-L-methionine</keyword>
<dbReference type="SUPFAM" id="SSF53335">
    <property type="entry name" value="S-adenosyl-L-methionine-dependent methyltransferases"/>
    <property type="match status" value="1"/>
</dbReference>